<name>A0A4Y2FQ02_ARAVE</name>
<organism evidence="2 3">
    <name type="scientific">Araneus ventricosus</name>
    <name type="common">Orbweaver spider</name>
    <name type="synonym">Epeira ventricosa</name>
    <dbReference type="NCBI Taxonomy" id="182803"/>
    <lineage>
        <taxon>Eukaryota</taxon>
        <taxon>Metazoa</taxon>
        <taxon>Ecdysozoa</taxon>
        <taxon>Arthropoda</taxon>
        <taxon>Chelicerata</taxon>
        <taxon>Arachnida</taxon>
        <taxon>Araneae</taxon>
        <taxon>Araneomorphae</taxon>
        <taxon>Entelegynae</taxon>
        <taxon>Araneoidea</taxon>
        <taxon>Araneidae</taxon>
        <taxon>Araneus</taxon>
    </lineage>
</organism>
<evidence type="ECO:0000313" key="3">
    <source>
        <dbReference type="Proteomes" id="UP000499080"/>
    </source>
</evidence>
<comment type="caution">
    <text evidence="2">The sequence shown here is derived from an EMBL/GenBank/DDBJ whole genome shotgun (WGS) entry which is preliminary data.</text>
</comment>
<dbReference type="Proteomes" id="UP000499080">
    <property type="component" value="Unassembled WGS sequence"/>
</dbReference>
<protein>
    <submittedName>
        <fullName evidence="2">Uncharacterized protein</fullName>
    </submittedName>
</protein>
<feature type="region of interest" description="Disordered" evidence="1">
    <location>
        <begin position="75"/>
        <end position="95"/>
    </location>
</feature>
<keyword evidence="3" id="KW-1185">Reference proteome</keyword>
<gene>
    <name evidence="2" type="ORF">AVEN_45078_1</name>
</gene>
<sequence>MVWVEVWRMAYELICRYIVQHSRNSEYVSNCLGGPHSIEQADGRPHDPPTVYNKAQQEILVNACSRQKLKRSLLHSREGKKKPTMLPPVGDRLYI</sequence>
<evidence type="ECO:0000256" key="1">
    <source>
        <dbReference type="SAM" id="MobiDB-lite"/>
    </source>
</evidence>
<reference evidence="2 3" key="1">
    <citation type="journal article" date="2019" name="Sci. Rep.">
        <title>Orb-weaving spider Araneus ventricosus genome elucidates the spidroin gene catalogue.</title>
        <authorList>
            <person name="Kono N."/>
            <person name="Nakamura H."/>
            <person name="Ohtoshi R."/>
            <person name="Moran D.A.P."/>
            <person name="Shinohara A."/>
            <person name="Yoshida Y."/>
            <person name="Fujiwara M."/>
            <person name="Mori M."/>
            <person name="Tomita M."/>
            <person name="Arakawa K."/>
        </authorList>
    </citation>
    <scope>NUCLEOTIDE SEQUENCE [LARGE SCALE GENOMIC DNA]</scope>
</reference>
<evidence type="ECO:0000313" key="2">
    <source>
        <dbReference type="EMBL" id="GBM43231.1"/>
    </source>
</evidence>
<accession>A0A4Y2FQ02</accession>
<dbReference type="EMBL" id="BGPR01001023">
    <property type="protein sequence ID" value="GBM43231.1"/>
    <property type="molecule type" value="Genomic_DNA"/>
</dbReference>
<dbReference type="AlphaFoldDB" id="A0A4Y2FQ02"/>
<proteinExistence type="predicted"/>